<dbReference type="Proteomes" id="UP000188268">
    <property type="component" value="Unassembled WGS sequence"/>
</dbReference>
<dbReference type="PANTHER" id="PTHR47723">
    <property type="entry name" value="OS05G0353850 PROTEIN"/>
    <property type="match status" value="1"/>
</dbReference>
<evidence type="ECO:0000259" key="2">
    <source>
        <dbReference type="Pfam" id="PF13456"/>
    </source>
</evidence>
<dbReference type="SUPFAM" id="SSF53098">
    <property type="entry name" value="Ribonuclease H-like"/>
    <property type="match status" value="1"/>
</dbReference>
<dbReference type="InterPro" id="IPR053151">
    <property type="entry name" value="RNase_H-like"/>
</dbReference>
<organism evidence="4 5">
    <name type="scientific">Corchorus capsularis</name>
    <name type="common">Jute</name>
    <dbReference type="NCBI Taxonomy" id="210143"/>
    <lineage>
        <taxon>Eukaryota</taxon>
        <taxon>Viridiplantae</taxon>
        <taxon>Streptophyta</taxon>
        <taxon>Embryophyta</taxon>
        <taxon>Tracheophyta</taxon>
        <taxon>Spermatophyta</taxon>
        <taxon>Magnoliopsida</taxon>
        <taxon>eudicotyledons</taxon>
        <taxon>Gunneridae</taxon>
        <taxon>Pentapetalae</taxon>
        <taxon>rosids</taxon>
        <taxon>malvids</taxon>
        <taxon>Malvales</taxon>
        <taxon>Malvaceae</taxon>
        <taxon>Grewioideae</taxon>
        <taxon>Apeibeae</taxon>
        <taxon>Corchorus</taxon>
    </lineage>
</organism>
<dbReference type="GO" id="GO:0004523">
    <property type="term" value="F:RNA-DNA hybrid ribonuclease activity"/>
    <property type="evidence" value="ECO:0007669"/>
    <property type="project" value="InterPro"/>
</dbReference>
<comment type="caution">
    <text evidence="4">The sequence shown here is derived from an EMBL/GenBank/DDBJ whole genome shotgun (WGS) entry which is preliminary data.</text>
</comment>
<gene>
    <name evidence="4" type="ORF">CCACVL1_06377</name>
</gene>
<proteinExistence type="predicted"/>
<dbReference type="OrthoDB" id="1000431at2759"/>
<evidence type="ECO:0000256" key="1">
    <source>
        <dbReference type="SAM" id="SignalP"/>
    </source>
</evidence>
<keyword evidence="4" id="KW-0808">Transferase</keyword>
<dbReference type="Gene3D" id="3.30.420.10">
    <property type="entry name" value="Ribonuclease H-like superfamily/Ribonuclease H"/>
    <property type="match status" value="1"/>
</dbReference>
<reference evidence="4 5" key="1">
    <citation type="submission" date="2013-09" db="EMBL/GenBank/DDBJ databases">
        <title>Corchorus capsularis genome sequencing.</title>
        <authorList>
            <person name="Alam M."/>
            <person name="Haque M.S."/>
            <person name="Islam M.S."/>
            <person name="Emdad E.M."/>
            <person name="Islam M.M."/>
            <person name="Ahmed B."/>
            <person name="Halim A."/>
            <person name="Hossen Q.M.M."/>
            <person name="Hossain M.Z."/>
            <person name="Ahmed R."/>
            <person name="Khan M.M."/>
            <person name="Islam R."/>
            <person name="Rashid M.M."/>
            <person name="Khan S.A."/>
            <person name="Rahman M.S."/>
            <person name="Alam M."/>
        </authorList>
    </citation>
    <scope>NUCLEOTIDE SEQUENCE [LARGE SCALE GENOMIC DNA]</scope>
    <source>
        <strain evidence="5">cv. CVL-1</strain>
        <tissue evidence="4">Whole seedling</tissue>
    </source>
</reference>
<keyword evidence="4" id="KW-0695">RNA-directed DNA polymerase</keyword>
<feature type="chain" id="PRO_5012593729" evidence="1">
    <location>
        <begin position="24"/>
        <end position="401"/>
    </location>
</feature>
<name>A0A1R3JFY2_COCAP</name>
<dbReference type="InterPro" id="IPR002156">
    <property type="entry name" value="RNaseH_domain"/>
</dbReference>
<keyword evidence="4" id="KW-0548">Nucleotidyltransferase</keyword>
<dbReference type="Pfam" id="PF13456">
    <property type="entry name" value="RVT_3"/>
    <property type="match status" value="1"/>
</dbReference>
<dbReference type="InterPro" id="IPR012337">
    <property type="entry name" value="RNaseH-like_sf"/>
</dbReference>
<dbReference type="PANTHER" id="PTHR47723:SF19">
    <property type="entry name" value="POLYNUCLEOTIDYL TRANSFERASE, RIBONUCLEASE H-LIKE SUPERFAMILY PROTEIN"/>
    <property type="match status" value="1"/>
</dbReference>
<keyword evidence="1" id="KW-0732">Signal</keyword>
<dbReference type="GO" id="GO:0003964">
    <property type="term" value="F:RNA-directed DNA polymerase activity"/>
    <property type="evidence" value="ECO:0007669"/>
    <property type="project" value="UniProtKB-KW"/>
</dbReference>
<dbReference type="AlphaFoldDB" id="A0A1R3JFY2"/>
<dbReference type="GO" id="GO:0003676">
    <property type="term" value="F:nucleic acid binding"/>
    <property type="evidence" value="ECO:0007669"/>
    <property type="project" value="InterPro"/>
</dbReference>
<feature type="signal peptide" evidence="1">
    <location>
        <begin position="1"/>
        <end position="23"/>
    </location>
</feature>
<dbReference type="OMA" id="WGHISKA"/>
<sequence length="401" mass="44762">MTRRGPSLSHIFFADDLILLGEAFVAQCKVMVDCLNRFCSFYGQKVNFAKSLVYTSPNVSPQLVNNIVAQTGMSSCDDLGRATLVQSVTSTIPVYNMQTSRLPSSVTKQIDSLNRNFLWGSTAEKTKVPLVKWDSMGWKLDNGNTGLWARVLRAKYLKGQSFVRSTMSQCSSHTWRSIHSTSNLVLQGSARLIVSSAYKLLANEPSVDFGWKKLWKMDVPPRVKHFLWLVRHERLLTKLACFRKHITPVATCPRCGVADESVLHVLRDCGTSQLIWSRWLHGASFRTNLHLLNCSSTTLIGWVKPPIGFVKFNVDAVARTNPGELAAGGICRDSDGLWLFGFTCKFGWGHISKAELYAIYHGLRIAWQSGHRSIIVESDSLIAVNKILQPPSLHDPLSPVI</sequence>
<evidence type="ECO:0000259" key="3">
    <source>
        <dbReference type="Pfam" id="PF13966"/>
    </source>
</evidence>
<evidence type="ECO:0000313" key="5">
    <source>
        <dbReference type="Proteomes" id="UP000188268"/>
    </source>
</evidence>
<dbReference type="InterPro" id="IPR044730">
    <property type="entry name" value="RNase_H-like_dom_plant"/>
</dbReference>
<dbReference type="Pfam" id="PF13966">
    <property type="entry name" value="zf-RVT"/>
    <property type="match status" value="1"/>
</dbReference>
<accession>A0A1R3JFY2</accession>
<dbReference type="EMBL" id="AWWV01008058">
    <property type="protein sequence ID" value="OMO93701.1"/>
    <property type="molecule type" value="Genomic_DNA"/>
</dbReference>
<feature type="domain" description="Reverse transcriptase zinc-binding" evidence="3">
    <location>
        <begin position="194"/>
        <end position="276"/>
    </location>
</feature>
<evidence type="ECO:0000313" key="4">
    <source>
        <dbReference type="EMBL" id="OMO93701.1"/>
    </source>
</evidence>
<dbReference type="CDD" id="cd06222">
    <property type="entry name" value="RNase_H_like"/>
    <property type="match status" value="1"/>
</dbReference>
<protein>
    <submittedName>
        <fullName evidence="4">Reverse transcriptase</fullName>
    </submittedName>
</protein>
<dbReference type="InterPro" id="IPR026960">
    <property type="entry name" value="RVT-Znf"/>
</dbReference>
<dbReference type="Gramene" id="OMO93701">
    <property type="protein sequence ID" value="OMO93701"/>
    <property type="gene ID" value="CCACVL1_06377"/>
</dbReference>
<dbReference type="InterPro" id="IPR036397">
    <property type="entry name" value="RNaseH_sf"/>
</dbReference>
<keyword evidence="5" id="KW-1185">Reference proteome</keyword>
<feature type="domain" description="RNase H type-1" evidence="2">
    <location>
        <begin position="313"/>
        <end position="392"/>
    </location>
</feature>